<dbReference type="Gene3D" id="3.40.1310.20">
    <property type="match status" value="1"/>
</dbReference>
<dbReference type="EMBL" id="KY487815">
    <property type="protein sequence ID" value="AUM61703.1"/>
    <property type="molecule type" value="Genomic_DNA"/>
</dbReference>
<dbReference type="SUPFAM" id="SSF55464">
    <property type="entry name" value="Origin of replication-binding domain, RBD-like"/>
    <property type="match status" value="1"/>
</dbReference>
<protein>
    <submittedName>
        <fullName evidence="1">Rep</fullName>
    </submittedName>
</protein>
<organism evidence="1">
    <name type="scientific">uncultured virus</name>
    <dbReference type="NCBI Taxonomy" id="340016"/>
    <lineage>
        <taxon>Viruses</taxon>
        <taxon>environmental samples</taxon>
    </lineage>
</organism>
<gene>
    <name evidence="1" type="primary">Rep</name>
</gene>
<name>A0A2K9LS60_9VIRU</name>
<accession>A0A2K9LS60</accession>
<evidence type="ECO:0000313" key="1">
    <source>
        <dbReference type="EMBL" id="AUM61703.1"/>
    </source>
</evidence>
<sequence>MDELTDLLTDLKDLEEGPTFRMQNQKMLYTYKHHICKAQLACFFKKFAIEIKSLYIVHEVGEKTGYKHTHVAVDFGKPINTRDCTKFDFKIPEEDKPIHPHMRYAPNRMAWLKIVRYVTKFDKSILEDMHPADRYNIVDRVLNSTNLQEAYHECHKLSDVMGCKTLFETRPLDLNAPARIDINNLWPWQTQVRDKLMTPPDQRTVLWLYDKVGKSGKTVFADAMEVHYPSKCLYFDEIGRTCDFTMNLHKEITNGWRGDTIFFNLVRSQENKESKHLYKILEKCKDGRFTGTKYNGGRIRLPFVHVVVLANFMPDIDSMSKDRWAIYAITNKVMQKVPIGVEWPEMSPKPPEGLL</sequence>
<reference evidence="1" key="1">
    <citation type="submission" date="2017-01" db="EMBL/GenBank/DDBJ databases">
        <title>High-throughput sequencing uncovers low homogeneity in the biogeography of single-stranded DNA viruses.</title>
        <authorList>
            <person name="Pearson V.M."/>
            <person name="Rokyta D.R."/>
        </authorList>
    </citation>
    <scope>NUCLEOTIDE SEQUENCE</scope>
</reference>
<proteinExistence type="predicted"/>